<reference evidence="1" key="1">
    <citation type="submission" date="2021-10" db="EMBL/GenBank/DDBJ databases">
        <title>Psilocybe cubensis genome.</title>
        <authorList>
            <person name="Mckernan K.J."/>
            <person name="Crawford S."/>
            <person name="Trippe A."/>
            <person name="Kane L.T."/>
            <person name="Mclaughlin S."/>
        </authorList>
    </citation>
    <scope>NUCLEOTIDE SEQUENCE</scope>
    <source>
        <strain evidence="1">MGC-MH-2018</strain>
    </source>
</reference>
<keyword evidence="2" id="KW-1185">Reference proteome</keyword>
<proteinExistence type="predicted"/>
<evidence type="ECO:0000313" key="1">
    <source>
        <dbReference type="EMBL" id="KAH9477019.1"/>
    </source>
</evidence>
<accession>A0ACB8GPR2</accession>
<comment type="caution">
    <text evidence="1">The sequence shown here is derived from an EMBL/GenBank/DDBJ whole genome shotgun (WGS) entry which is preliminary data.</text>
</comment>
<sequence length="509" mass="54903">MEKLLTSLSLEEDEDDGAYESMVDIDGDQGLDDEFLGDDDDDLDVEDDYGTSNTDVELTLPTEKPPPYYPGITTCIVCQDKPAYNKNGKSYPTCGLKCAAILQEALGSIGSTASTSGNAVAGPSTPRASAIRTPQRAVSAFPASVASIGTSSSPTTANSAARVKLPQHYPSLPHMRSPQTSVTTDPNIKLLSQHLGGQPLSPRRGRGNMSNHYFPVTRANTTTASSIGSSSGTMTVVQDPFTPPRAPVVKCVICLVKPCRDSKYVTCGLTCAEKLCRNGSNPNNCDYCHRRPKVPGHNQCGDNCRNSAKVACLLCKSRPKYKSYHLCGKTCKQIAVKVTPLILEAPPGHATFDMVEKKFKSSWKAQGSPMPTVKKIYKIIEDKNFLLPYDRYKKTIGNEVFRYHGTTKKCTLGDAGNTKLLANPSGAFGAGVYSSSASNKAFSYTSNGTGAILLSKVVLGNVRTVNQWNEVMSCPPGFNSVVFDRQNGTLNETIVYTDDAIRPVFLLIF</sequence>
<dbReference type="Proteomes" id="UP000664032">
    <property type="component" value="Unassembled WGS sequence"/>
</dbReference>
<organism evidence="1 2">
    <name type="scientific">Psilocybe cubensis</name>
    <name type="common">Psychedelic mushroom</name>
    <name type="synonym">Stropharia cubensis</name>
    <dbReference type="NCBI Taxonomy" id="181762"/>
    <lineage>
        <taxon>Eukaryota</taxon>
        <taxon>Fungi</taxon>
        <taxon>Dikarya</taxon>
        <taxon>Basidiomycota</taxon>
        <taxon>Agaricomycotina</taxon>
        <taxon>Agaricomycetes</taxon>
        <taxon>Agaricomycetidae</taxon>
        <taxon>Agaricales</taxon>
        <taxon>Agaricineae</taxon>
        <taxon>Strophariaceae</taxon>
        <taxon>Psilocybe</taxon>
    </lineage>
</organism>
<dbReference type="EMBL" id="JAFIQS020000010">
    <property type="protein sequence ID" value="KAH9477019.1"/>
    <property type="molecule type" value="Genomic_DNA"/>
</dbReference>
<evidence type="ECO:0000313" key="2">
    <source>
        <dbReference type="Proteomes" id="UP000664032"/>
    </source>
</evidence>
<gene>
    <name evidence="1" type="ORF">JR316_0010935</name>
</gene>
<protein>
    <submittedName>
        <fullName evidence="1">Uncharacterized protein</fullName>
    </submittedName>
</protein>
<name>A0ACB8GPR2_PSICU</name>